<evidence type="ECO:0000256" key="1">
    <source>
        <dbReference type="ARBA" id="ARBA00005466"/>
    </source>
</evidence>
<dbReference type="PANTHER" id="PTHR42973:SF54">
    <property type="entry name" value="FAD-BINDING PCMH-TYPE DOMAIN-CONTAINING PROTEIN"/>
    <property type="match status" value="1"/>
</dbReference>
<sequence>MAQDHPMAGRGILYVNSKIARPDLINEEQYMDWYDNDHMAEILETSAMKTAFRYKDVDPSAERPFLAMYPLDDMAFMQTDEFKGIRVHSDLLPGGGPVYDVAEIDVRYYKLTQVYDPTNKGPGIKATRRPFSRHRSSWALMLGSDVSPEELDRWYREEHLERMSQWAGFLRTTRFELAYARSNAQSRALKGLAAENEEAPQPPTYLALHEFSGDLDLKRMMEFTDSAWTRKIVPGLKVVLTPVYGLVVAHGKRDWFHGVKQMFLRSIETMQRPFLTTFLLWLGLAVLVPCQKYDNGASACEALDKALPGRVAYPQTEAYDVSNTFWSNRQSAVRPACFLLPNSTADVSTGLKILTSLRTKFSVKGGGHTPFAGGSNMQGGVTISLEALNDVTVSASRKTVSIGPGNRWIDVTRKLDPLGLAVVGGRVAEVGVAGLLLGGGISFLSEQHGWACDNVQTYEVVLATGEIVLATPTQNEDLYWALRGGGGSSFGVVTRFDVDAFAQGDLWGRSLLWPGTESGGVLAQLTLVARDVLPLDRDAHVFVVLAHAPQVGGDVVLASLYHLTHAATQAAADGAVPDVLEGFVRLRGQISNTTTVAPVSTHLEAISDRYGFRKTWWDTTVSIGDAGDDLLLLETLPKWDAHVEALLAAGEEAGDTIVPQIAFQPISTNVLKEMQKNGGNALGLHVGDGPLVLIHVMATWSSDKLDCFMEKKAKELIEDIETRAEARGQRNGYKYINYAGRTQDVFGSYGEENHQRLREVSQKYDPEDLLQSLWRGYFKVR</sequence>
<keyword evidence="3" id="KW-0274">FAD</keyword>
<dbReference type="EMBL" id="CVQI01015224">
    <property type="protein sequence ID" value="CRK23732.1"/>
    <property type="molecule type" value="Genomic_DNA"/>
</dbReference>
<dbReference type="AlphaFoldDB" id="A0A0G4LNV3"/>
<proteinExistence type="inferred from homology"/>
<keyword evidence="4" id="KW-0560">Oxidoreductase</keyword>
<evidence type="ECO:0000256" key="2">
    <source>
        <dbReference type="ARBA" id="ARBA00022630"/>
    </source>
</evidence>
<reference evidence="7" key="1">
    <citation type="submission" date="2015-05" db="EMBL/GenBank/DDBJ databases">
        <authorList>
            <person name="Fogelqvist Johan"/>
        </authorList>
    </citation>
    <scope>NUCLEOTIDE SEQUENCE [LARGE SCALE GENOMIC DNA]</scope>
</reference>
<dbReference type="Pfam" id="PF01565">
    <property type="entry name" value="FAD_binding_4"/>
    <property type="match status" value="1"/>
</dbReference>
<dbReference type="Gene3D" id="3.30.465.10">
    <property type="match status" value="1"/>
</dbReference>
<dbReference type="GO" id="GO:0071949">
    <property type="term" value="F:FAD binding"/>
    <property type="evidence" value="ECO:0007669"/>
    <property type="project" value="InterPro"/>
</dbReference>
<keyword evidence="2" id="KW-0285">Flavoprotein</keyword>
<evidence type="ECO:0000259" key="5">
    <source>
        <dbReference type="PROSITE" id="PS51387"/>
    </source>
</evidence>
<dbReference type="GO" id="GO:0016491">
    <property type="term" value="F:oxidoreductase activity"/>
    <property type="evidence" value="ECO:0007669"/>
    <property type="project" value="UniProtKB-KW"/>
</dbReference>
<evidence type="ECO:0000313" key="7">
    <source>
        <dbReference type="Proteomes" id="UP000045706"/>
    </source>
</evidence>
<comment type="similarity">
    <text evidence="1">Belongs to the oxygen-dependent FAD-linked oxidoreductase family.</text>
</comment>
<dbReference type="InterPro" id="IPR036318">
    <property type="entry name" value="FAD-bd_PCMH-like_sf"/>
</dbReference>
<dbReference type="SUPFAM" id="SSF56176">
    <property type="entry name" value="FAD-binding/transporter-associated domain-like"/>
    <property type="match status" value="1"/>
</dbReference>
<evidence type="ECO:0000313" key="6">
    <source>
        <dbReference type="EMBL" id="CRK23732.1"/>
    </source>
</evidence>
<organism evidence="6 7">
    <name type="scientific">Verticillium longisporum</name>
    <name type="common">Verticillium dahliae var. longisporum</name>
    <dbReference type="NCBI Taxonomy" id="100787"/>
    <lineage>
        <taxon>Eukaryota</taxon>
        <taxon>Fungi</taxon>
        <taxon>Dikarya</taxon>
        <taxon>Ascomycota</taxon>
        <taxon>Pezizomycotina</taxon>
        <taxon>Sordariomycetes</taxon>
        <taxon>Hypocreomycetidae</taxon>
        <taxon>Glomerellales</taxon>
        <taxon>Plectosphaerellaceae</taxon>
        <taxon>Verticillium</taxon>
    </lineage>
</organism>
<feature type="domain" description="FAD-binding PCMH-type" evidence="5">
    <location>
        <begin position="331"/>
        <end position="503"/>
    </location>
</feature>
<protein>
    <recommendedName>
        <fullName evidence="5">FAD-binding PCMH-type domain-containing protein</fullName>
    </recommendedName>
</protein>
<gene>
    <name evidence="6" type="ORF">BN1723_013091</name>
</gene>
<dbReference type="PANTHER" id="PTHR42973">
    <property type="entry name" value="BINDING OXIDOREDUCTASE, PUTATIVE (AFU_ORTHOLOGUE AFUA_1G17690)-RELATED"/>
    <property type="match status" value="1"/>
</dbReference>
<evidence type="ECO:0000256" key="3">
    <source>
        <dbReference type="ARBA" id="ARBA00022827"/>
    </source>
</evidence>
<evidence type="ECO:0000256" key="4">
    <source>
        <dbReference type="ARBA" id="ARBA00023002"/>
    </source>
</evidence>
<dbReference type="Proteomes" id="UP000045706">
    <property type="component" value="Unassembled WGS sequence"/>
</dbReference>
<dbReference type="InterPro" id="IPR016169">
    <property type="entry name" value="FAD-bd_PCMH_sub2"/>
</dbReference>
<dbReference type="InterPro" id="IPR016166">
    <property type="entry name" value="FAD-bd_PCMH"/>
</dbReference>
<dbReference type="InterPro" id="IPR050416">
    <property type="entry name" value="FAD-linked_Oxidoreductase"/>
</dbReference>
<accession>A0A0G4LNV3</accession>
<name>A0A0G4LNV3_VERLO</name>
<dbReference type="InterPro" id="IPR006094">
    <property type="entry name" value="Oxid_FAD_bind_N"/>
</dbReference>
<dbReference type="PROSITE" id="PS51387">
    <property type="entry name" value="FAD_PCMH"/>
    <property type="match status" value="1"/>
</dbReference>